<dbReference type="InterPro" id="IPR029068">
    <property type="entry name" value="Glyas_Bleomycin-R_OHBP_Dase"/>
</dbReference>
<name>A0A383A7K2_9ZZZZ</name>
<organism evidence="2">
    <name type="scientific">marine metagenome</name>
    <dbReference type="NCBI Taxonomy" id="408172"/>
    <lineage>
        <taxon>unclassified sequences</taxon>
        <taxon>metagenomes</taxon>
        <taxon>ecological metagenomes</taxon>
    </lineage>
</organism>
<sequence>MDHLVYATPDLDFSVDTLAELTGAPIEKGGSHPGWGTRNALVGLGIGTYFEIIGPDPHQP</sequence>
<evidence type="ECO:0000313" key="2">
    <source>
        <dbReference type="EMBL" id="SVE03583.1"/>
    </source>
</evidence>
<accession>A0A383A7K2</accession>
<dbReference type="AlphaFoldDB" id="A0A383A7K2"/>
<evidence type="ECO:0000259" key="1">
    <source>
        <dbReference type="Pfam" id="PF13468"/>
    </source>
</evidence>
<proteinExistence type="predicted"/>
<dbReference type="Gene3D" id="3.10.180.10">
    <property type="entry name" value="2,3-Dihydroxybiphenyl 1,2-Dioxygenase, domain 1"/>
    <property type="match status" value="1"/>
</dbReference>
<dbReference type="Pfam" id="PF13468">
    <property type="entry name" value="Glyoxalase_3"/>
    <property type="match status" value="1"/>
</dbReference>
<reference evidence="2" key="1">
    <citation type="submission" date="2018-05" db="EMBL/GenBank/DDBJ databases">
        <authorList>
            <person name="Lanie J.A."/>
            <person name="Ng W.-L."/>
            <person name="Kazmierczak K.M."/>
            <person name="Andrzejewski T.M."/>
            <person name="Davidsen T.M."/>
            <person name="Wayne K.J."/>
            <person name="Tettelin H."/>
            <person name="Glass J.I."/>
            <person name="Rusch D."/>
            <person name="Podicherti R."/>
            <person name="Tsui H.-C.T."/>
            <person name="Winkler M.E."/>
        </authorList>
    </citation>
    <scope>NUCLEOTIDE SEQUENCE</scope>
</reference>
<feature type="domain" description="Glyoxalase-like" evidence="1">
    <location>
        <begin position="1"/>
        <end position="60"/>
    </location>
</feature>
<feature type="non-terminal residue" evidence="2">
    <location>
        <position position="60"/>
    </location>
</feature>
<protein>
    <recommendedName>
        <fullName evidence="1">Glyoxalase-like domain-containing protein</fullName>
    </recommendedName>
</protein>
<gene>
    <name evidence="2" type="ORF">METZ01_LOCUS456437</name>
</gene>
<dbReference type="InterPro" id="IPR025870">
    <property type="entry name" value="Glyoxalase-like_dom"/>
</dbReference>
<dbReference type="SUPFAM" id="SSF54593">
    <property type="entry name" value="Glyoxalase/Bleomycin resistance protein/Dihydroxybiphenyl dioxygenase"/>
    <property type="match status" value="1"/>
</dbReference>
<dbReference type="EMBL" id="UINC01189751">
    <property type="protein sequence ID" value="SVE03583.1"/>
    <property type="molecule type" value="Genomic_DNA"/>
</dbReference>